<evidence type="ECO:0000313" key="2">
    <source>
        <dbReference type="EMBL" id="GFR60798.1"/>
    </source>
</evidence>
<dbReference type="EMBL" id="BMAT01007247">
    <property type="protein sequence ID" value="GFR60798.1"/>
    <property type="molecule type" value="Genomic_DNA"/>
</dbReference>
<keyword evidence="3" id="KW-1185">Reference proteome</keyword>
<feature type="compositionally biased region" description="Basic and acidic residues" evidence="1">
    <location>
        <begin position="1"/>
        <end position="18"/>
    </location>
</feature>
<organism evidence="2 3">
    <name type="scientific">Elysia marginata</name>
    <dbReference type="NCBI Taxonomy" id="1093978"/>
    <lineage>
        <taxon>Eukaryota</taxon>
        <taxon>Metazoa</taxon>
        <taxon>Spiralia</taxon>
        <taxon>Lophotrochozoa</taxon>
        <taxon>Mollusca</taxon>
        <taxon>Gastropoda</taxon>
        <taxon>Heterobranchia</taxon>
        <taxon>Euthyneura</taxon>
        <taxon>Panpulmonata</taxon>
        <taxon>Sacoglossa</taxon>
        <taxon>Placobranchoidea</taxon>
        <taxon>Plakobranchidae</taxon>
        <taxon>Elysia</taxon>
    </lineage>
</organism>
<dbReference type="GO" id="GO:0004519">
    <property type="term" value="F:endonuclease activity"/>
    <property type="evidence" value="ECO:0007669"/>
    <property type="project" value="UniProtKB-KW"/>
</dbReference>
<feature type="region of interest" description="Disordered" evidence="1">
    <location>
        <begin position="1"/>
        <end position="21"/>
    </location>
</feature>
<proteinExistence type="predicted"/>
<name>A0AAV4EK00_9GAST</name>
<keyword evidence="2" id="KW-0255">Endonuclease</keyword>
<keyword evidence="2" id="KW-0540">Nuclease</keyword>
<dbReference type="PANTHER" id="PTHR47027">
    <property type="entry name" value="REVERSE TRANSCRIPTASE DOMAIN-CONTAINING PROTEIN"/>
    <property type="match status" value="1"/>
</dbReference>
<comment type="caution">
    <text evidence="2">The sequence shown here is derived from an EMBL/GenBank/DDBJ whole genome shotgun (WGS) entry which is preliminary data.</text>
</comment>
<dbReference type="Proteomes" id="UP000762676">
    <property type="component" value="Unassembled WGS sequence"/>
</dbReference>
<protein>
    <submittedName>
        <fullName evidence="2">Endonuclease-reverse transcriptase</fullName>
    </submittedName>
</protein>
<evidence type="ECO:0000313" key="3">
    <source>
        <dbReference type="Proteomes" id="UP000762676"/>
    </source>
</evidence>
<dbReference type="AlphaFoldDB" id="A0AAV4EK00"/>
<gene>
    <name evidence="2" type="ORF">ElyMa_003540700</name>
</gene>
<dbReference type="PANTHER" id="PTHR47027:SF25">
    <property type="entry name" value="REVERSE TRANSCRIPTASE DOMAIN-CONTAINING PROTEIN"/>
    <property type="match status" value="1"/>
</dbReference>
<accession>A0AAV4EK00</accession>
<sequence length="259" mass="29547">MPKDKNYAYRKGEKESVHTNRGTPQEQVIKYQYLGHMLTEDVPMRREIDIRTEKARAKFWKLKELLRGNINIDTKKRILQCYVFLVCNYGCKTWTFTKAFKDKIKSFEMWCNGRVLRISWKEHMVNEEVLQAADVTGRQLDQLINRKLHYAGHVIIGSSGHLLQLALESKLRAEEVEDALKGAGLTTSSNGPTDCGVVITRSSNKKSPVRTLSVQVDVKSLGNARYSHFLHPVQGRATCCMEKSSQYVSLKSDLNNAPL</sequence>
<reference evidence="2 3" key="1">
    <citation type="journal article" date="2021" name="Elife">
        <title>Chloroplast acquisition without the gene transfer in kleptoplastic sea slugs, Plakobranchus ocellatus.</title>
        <authorList>
            <person name="Maeda T."/>
            <person name="Takahashi S."/>
            <person name="Yoshida T."/>
            <person name="Shimamura S."/>
            <person name="Takaki Y."/>
            <person name="Nagai Y."/>
            <person name="Toyoda A."/>
            <person name="Suzuki Y."/>
            <person name="Arimoto A."/>
            <person name="Ishii H."/>
            <person name="Satoh N."/>
            <person name="Nishiyama T."/>
            <person name="Hasebe M."/>
            <person name="Maruyama T."/>
            <person name="Minagawa J."/>
            <person name="Obokata J."/>
            <person name="Shigenobu S."/>
        </authorList>
    </citation>
    <scope>NUCLEOTIDE SEQUENCE [LARGE SCALE GENOMIC DNA]</scope>
</reference>
<evidence type="ECO:0000256" key="1">
    <source>
        <dbReference type="SAM" id="MobiDB-lite"/>
    </source>
</evidence>
<keyword evidence="2" id="KW-0378">Hydrolase</keyword>